<gene>
    <name evidence="2" type="ORF">ACFOUO_16135</name>
</gene>
<dbReference type="Pfam" id="PF12670">
    <property type="entry name" value="DUF3792"/>
    <property type="match status" value="1"/>
</dbReference>
<proteinExistence type="predicted"/>
<accession>A0ABV8JNI4</accession>
<feature type="transmembrane region" description="Helical" evidence="1">
    <location>
        <begin position="77"/>
        <end position="100"/>
    </location>
</feature>
<sequence>MKQATTESPSHPLLRSPLLSGMAVVLGTVLSGSIATAMLLRFTSLAEASLPYFTYGINGAALIAGGWIAGRRAGRKGWLYGGLTGILYVLLILVIGFLAFNTTMRVQPFLFTICATGLSAIGGIFGVNTGER</sequence>
<dbReference type="InterPro" id="IPR023804">
    <property type="entry name" value="DUF3792_TM"/>
</dbReference>
<evidence type="ECO:0000313" key="3">
    <source>
        <dbReference type="Proteomes" id="UP001595843"/>
    </source>
</evidence>
<feature type="transmembrane region" description="Helical" evidence="1">
    <location>
        <begin position="52"/>
        <end position="70"/>
    </location>
</feature>
<feature type="transmembrane region" description="Helical" evidence="1">
    <location>
        <begin position="21"/>
        <end position="40"/>
    </location>
</feature>
<organism evidence="2 3">
    <name type="scientific">Salinithrix halophila</name>
    <dbReference type="NCBI Taxonomy" id="1485204"/>
    <lineage>
        <taxon>Bacteria</taxon>
        <taxon>Bacillati</taxon>
        <taxon>Bacillota</taxon>
        <taxon>Bacilli</taxon>
        <taxon>Bacillales</taxon>
        <taxon>Thermoactinomycetaceae</taxon>
        <taxon>Salinithrix</taxon>
    </lineage>
</organism>
<protein>
    <submittedName>
        <fullName evidence="2">TIGR04086 family membrane protein</fullName>
    </submittedName>
</protein>
<evidence type="ECO:0000313" key="2">
    <source>
        <dbReference type="EMBL" id="MFC4078327.1"/>
    </source>
</evidence>
<dbReference type="NCBIfam" id="TIGR04086">
    <property type="entry name" value="TIGR04086_membr"/>
    <property type="match status" value="1"/>
</dbReference>
<comment type="caution">
    <text evidence="2">The sequence shown here is derived from an EMBL/GenBank/DDBJ whole genome shotgun (WGS) entry which is preliminary data.</text>
</comment>
<dbReference type="RefSeq" id="WP_380706136.1">
    <property type="nucleotide sequence ID" value="NZ_JBHSAP010000018.1"/>
</dbReference>
<reference evidence="3" key="1">
    <citation type="journal article" date="2019" name="Int. J. Syst. Evol. Microbiol.">
        <title>The Global Catalogue of Microorganisms (GCM) 10K type strain sequencing project: providing services to taxonomists for standard genome sequencing and annotation.</title>
        <authorList>
            <consortium name="The Broad Institute Genomics Platform"/>
            <consortium name="The Broad Institute Genome Sequencing Center for Infectious Disease"/>
            <person name="Wu L."/>
            <person name="Ma J."/>
        </authorList>
    </citation>
    <scope>NUCLEOTIDE SEQUENCE [LARGE SCALE GENOMIC DNA]</scope>
    <source>
        <strain evidence="3">IBRC-M 10813</strain>
    </source>
</reference>
<feature type="transmembrane region" description="Helical" evidence="1">
    <location>
        <begin position="106"/>
        <end position="127"/>
    </location>
</feature>
<keyword evidence="1" id="KW-0812">Transmembrane</keyword>
<keyword evidence="1" id="KW-1133">Transmembrane helix</keyword>
<keyword evidence="3" id="KW-1185">Reference proteome</keyword>
<dbReference type="Proteomes" id="UP001595843">
    <property type="component" value="Unassembled WGS sequence"/>
</dbReference>
<name>A0ABV8JNI4_9BACL</name>
<evidence type="ECO:0000256" key="1">
    <source>
        <dbReference type="SAM" id="Phobius"/>
    </source>
</evidence>
<keyword evidence="1" id="KW-0472">Membrane</keyword>
<dbReference type="EMBL" id="JBHSAP010000018">
    <property type="protein sequence ID" value="MFC4078327.1"/>
    <property type="molecule type" value="Genomic_DNA"/>
</dbReference>